<dbReference type="Proteomes" id="UP000886653">
    <property type="component" value="Unassembled WGS sequence"/>
</dbReference>
<evidence type="ECO:0000313" key="2">
    <source>
        <dbReference type="EMBL" id="KAG0147363.1"/>
    </source>
</evidence>
<protein>
    <submittedName>
        <fullName evidence="2">Uncharacterized protein</fullName>
    </submittedName>
</protein>
<feature type="region of interest" description="Disordered" evidence="1">
    <location>
        <begin position="1"/>
        <end position="21"/>
    </location>
</feature>
<sequence>MREISTSSRLKHREGESNHPSIHHFTFNPSITLFPVPTAIASLVDMQLAFLNKIAFTFLISHISGQNVSKVQQYNCTDSSSEAQKIVSVDCQFALGKFNTDSSSQNPHIVERSSKLNQTCGSCIVELADLKPKATSLRVSLEKAQDAIESLVVNCSGNPGTYFIKFDANNSTPVVTLSIDYGSDAVCEG</sequence>
<name>A0A9P6NNL6_9BASI</name>
<proteinExistence type="predicted"/>
<comment type="caution">
    <text evidence="2">The sequence shown here is derived from an EMBL/GenBank/DDBJ whole genome shotgun (WGS) entry which is preliminary data.</text>
</comment>
<evidence type="ECO:0000313" key="3">
    <source>
        <dbReference type="Proteomes" id="UP000886653"/>
    </source>
</evidence>
<dbReference type="EMBL" id="MU167249">
    <property type="protein sequence ID" value="KAG0147363.1"/>
    <property type="molecule type" value="Genomic_DNA"/>
</dbReference>
<dbReference type="AlphaFoldDB" id="A0A9P6NNL6"/>
<evidence type="ECO:0000256" key="1">
    <source>
        <dbReference type="SAM" id="MobiDB-lite"/>
    </source>
</evidence>
<keyword evidence="3" id="KW-1185">Reference proteome</keyword>
<organism evidence="2 3">
    <name type="scientific">Cronartium quercuum f. sp. fusiforme G11</name>
    <dbReference type="NCBI Taxonomy" id="708437"/>
    <lineage>
        <taxon>Eukaryota</taxon>
        <taxon>Fungi</taxon>
        <taxon>Dikarya</taxon>
        <taxon>Basidiomycota</taxon>
        <taxon>Pucciniomycotina</taxon>
        <taxon>Pucciniomycetes</taxon>
        <taxon>Pucciniales</taxon>
        <taxon>Coleosporiaceae</taxon>
        <taxon>Cronartium</taxon>
    </lineage>
</organism>
<gene>
    <name evidence="2" type="ORF">CROQUDRAFT_715132</name>
</gene>
<reference evidence="2" key="1">
    <citation type="submission" date="2013-11" db="EMBL/GenBank/DDBJ databases">
        <title>Genome sequence of the fusiform rust pathogen reveals effectors for host alternation and coevolution with pine.</title>
        <authorList>
            <consortium name="DOE Joint Genome Institute"/>
            <person name="Smith K."/>
            <person name="Pendleton A."/>
            <person name="Kubisiak T."/>
            <person name="Anderson C."/>
            <person name="Salamov A."/>
            <person name="Aerts A."/>
            <person name="Riley R."/>
            <person name="Clum A."/>
            <person name="Lindquist E."/>
            <person name="Ence D."/>
            <person name="Campbell M."/>
            <person name="Kronenberg Z."/>
            <person name="Feau N."/>
            <person name="Dhillon B."/>
            <person name="Hamelin R."/>
            <person name="Burleigh J."/>
            <person name="Smith J."/>
            <person name="Yandell M."/>
            <person name="Nelson C."/>
            <person name="Grigoriev I."/>
            <person name="Davis J."/>
        </authorList>
    </citation>
    <scope>NUCLEOTIDE SEQUENCE</scope>
    <source>
        <strain evidence="2">G11</strain>
    </source>
</reference>
<accession>A0A9P6NNL6</accession>